<feature type="domain" description="HTH hxlR-type" evidence="4">
    <location>
        <begin position="17"/>
        <end position="121"/>
    </location>
</feature>
<dbReference type="Proteomes" id="UP001191082">
    <property type="component" value="Unassembled WGS sequence"/>
</dbReference>
<dbReference type="RefSeq" id="WP_138863140.1">
    <property type="nucleotide sequence ID" value="NZ_VCPC01000002.1"/>
</dbReference>
<reference evidence="5 6" key="1">
    <citation type="submission" date="2019-05" db="EMBL/GenBank/DDBJ databases">
        <title>Marivita sp. nov. isolated from sea sediment.</title>
        <authorList>
            <person name="Kim W."/>
        </authorList>
    </citation>
    <scope>NUCLEOTIDE SEQUENCE [LARGE SCALE GENOMIC DNA]</scope>
    <source>
        <strain evidence="5 6">CAU 1492</strain>
    </source>
</reference>
<evidence type="ECO:0000256" key="1">
    <source>
        <dbReference type="ARBA" id="ARBA00023015"/>
    </source>
</evidence>
<dbReference type="InterPro" id="IPR036390">
    <property type="entry name" value="WH_DNA-bd_sf"/>
</dbReference>
<evidence type="ECO:0000313" key="5">
    <source>
        <dbReference type="EMBL" id="TMV12586.1"/>
    </source>
</evidence>
<sequence length="136" mass="15266">MPNPSLRDELQALPPTDPAVDRLVEQIIGRVADKWTMLLIEILTETEVCRFKELSRACPGISQKMLTQTLRAMERDGLVTRKVYPVVPPKVEYRLTELGLGLSKAFCGVWLWAEANFEAIESARAAYARDNPPKPG</sequence>
<evidence type="ECO:0000256" key="2">
    <source>
        <dbReference type="ARBA" id="ARBA00023125"/>
    </source>
</evidence>
<keyword evidence="3" id="KW-0804">Transcription</keyword>
<keyword evidence="6" id="KW-1185">Reference proteome</keyword>
<dbReference type="PANTHER" id="PTHR33204:SF39">
    <property type="entry name" value="TRANSCRIPTIONAL REGULATORY PROTEIN"/>
    <property type="match status" value="1"/>
</dbReference>
<accession>A0ABY2X888</accession>
<keyword evidence="1" id="KW-0805">Transcription regulation</keyword>
<dbReference type="PROSITE" id="PS51118">
    <property type="entry name" value="HTH_HXLR"/>
    <property type="match status" value="1"/>
</dbReference>
<comment type="caution">
    <text evidence="5">The sequence shown here is derived from an EMBL/GenBank/DDBJ whole genome shotgun (WGS) entry which is preliminary data.</text>
</comment>
<dbReference type="Pfam" id="PF01638">
    <property type="entry name" value="HxlR"/>
    <property type="match status" value="1"/>
</dbReference>
<protein>
    <submittedName>
        <fullName evidence="5">Helix-turn-helix transcriptional regulator</fullName>
    </submittedName>
</protein>
<evidence type="ECO:0000256" key="3">
    <source>
        <dbReference type="ARBA" id="ARBA00023163"/>
    </source>
</evidence>
<dbReference type="InterPro" id="IPR036388">
    <property type="entry name" value="WH-like_DNA-bd_sf"/>
</dbReference>
<evidence type="ECO:0000259" key="4">
    <source>
        <dbReference type="PROSITE" id="PS51118"/>
    </source>
</evidence>
<dbReference type="SUPFAM" id="SSF46785">
    <property type="entry name" value="Winged helix' DNA-binding domain"/>
    <property type="match status" value="1"/>
</dbReference>
<dbReference type="EMBL" id="VCPC01000002">
    <property type="protein sequence ID" value="TMV12586.1"/>
    <property type="molecule type" value="Genomic_DNA"/>
</dbReference>
<dbReference type="Gene3D" id="1.10.10.10">
    <property type="entry name" value="Winged helix-like DNA-binding domain superfamily/Winged helix DNA-binding domain"/>
    <property type="match status" value="1"/>
</dbReference>
<dbReference type="PANTHER" id="PTHR33204">
    <property type="entry name" value="TRANSCRIPTIONAL REGULATOR, MARR FAMILY"/>
    <property type="match status" value="1"/>
</dbReference>
<gene>
    <name evidence="5" type="ORF">FGK64_07175</name>
</gene>
<name>A0ABY2X888_9RHOB</name>
<proteinExistence type="predicted"/>
<evidence type="ECO:0000313" key="6">
    <source>
        <dbReference type="Proteomes" id="UP001191082"/>
    </source>
</evidence>
<keyword evidence="2" id="KW-0238">DNA-binding</keyword>
<organism evidence="5 6">
    <name type="scientific">Arenibacterium halophilum</name>
    <dbReference type="NCBI Taxonomy" id="2583821"/>
    <lineage>
        <taxon>Bacteria</taxon>
        <taxon>Pseudomonadati</taxon>
        <taxon>Pseudomonadota</taxon>
        <taxon>Alphaproteobacteria</taxon>
        <taxon>Rhodobacterales</taxon>
        <taxon>Paracoccaceae</taxon>
        <taxon>Arenibacterium</taxon>
    </lineage>
</organism>
<dbReference type="InterPro" id="IPR002577">
    <property type="entry name" value="HTH_HxlR"/>
</dbReference>